<reference evidence="7" key="3">
    <citation type="submission" date="2015-02" db="UniProtKB">
        <authorList>
            <consortium name="EnsemblProtists"/>
        </authorList>
    </citation>
    <scope>IDENTIFICATION</scope>
    <source>
        <strain evidence="7">DAOM BR144</strain>
    </source>
</reference>
<dbReference type="InParanoid" id="K3WYB9"/>
<dbReference type="HOGENOM" id="CLU_648111_0_0_1"/>
<keyword evidence="8" id="KW-1185">Reference proteome</keyword>
<dbReference type="Proteomes" id="UP000019132">
    <property type="component" value="Unassembled WGS sequence"/>
</dbReference>
<proteinExistence type="predicted"/>
<feature type="transmembrane region" description="Helical" evidence="5">
    <location>
        <begin position="213"/>
        <end position="233"/>
    </location>
</feature>
<keyword evidence="3 5" id="KW-1133">Transmembrane helix</keyword>
<keyword evidence="2 5" id="KW-0812">Transmembrane</keyword>
<dbReference type="eggNOG" id="KOG1305">
    <property type="taxonomic scope" value="Eukaryota"/>
</dbReference>
<feature type="transmembrane region" description="Helical" evidence="5">
    <location>
        <begin position="175"/>
        <end position="193"/>
    </location>
</feature>
<feature type="transmembrane region" description="Helical" evidence="5">
    <location>
        <begin position="112"/>
        <end position="132"/>
    </location>
</feature>
<comment type="subcellular location">
    <subcellularLocation>
        <location evidence="1">Membrane</location>
        <topology evidence="1">Multi-pass membrane protein</topology>
    </subcellularLocation>
</comment>
<evidence type="ECO:0000313" key="7">
    <source>
        <dbReference type="EnsemblProtists" id="PYU1_T009968"/>
    </source>
</evidence>
<dbReference type="GO" id="GO:0015179">
    <property type="term" value="F:L-amino acid transmembrane transporter activity"/>
    <property type="evidence" value="ECO:0007669"/>
    <property type="project" value="TreeGrafter"/>
</dbReference>
<evidence type="ECO:0000259" key="6">
    <source>
        <dbReference type="Pfam" id="PF01490"/>
    </source>
</evidence>
<feature type="transmembrane region" description="Helical" evidence="5">
    <location>
        <begin position="144"/>
        <end position="163"/>
    </location>
</feature>
<feature type="transmembrane region" description="Helical" evidence="5">
    <location>
        <begin position="62"/>
        <end position="80"/>
    </location>
</feature>
<feature type="transmembrane region" description="Helical" evidence="5">
    <location>
        <begin position="331"/>
        <end position="348"/>
    </location>
</feature>
<evidence type="ECO:0000256" key="2">
    <source>
        <dbReference type="ARBA" id="ARBA00022692"/>
    </source>
</evidence>
<feature type="transmembrane region" description="Helical" evidence="5">
    <location>
        <begin position="355"/>
        <end position="378"/>
    </location>
</feature>
<dbReference type="AlphaFoldDB" id="K3WYB9"/>
<dbReference type="Pfam" id="PF01490">
    <property type="entry name" value="Aa_trans"/>
    <property type="match status" value="1"/>
</dbReference>
<dbReference type="VEuPathDB" id="FungiDB:PYU1_G009950"/>
<organism evidence="7 8">
    <name type="scientific">Globisporangium ultimum (strain ATCC 200006 / CBS 805.95 / DAOM BR144)</name>
    <name type="common">Pythium ultimum</name>
    <dbReference type="NCBI Taxonomy" id="431595"/>
    <lineage>
        <taxon>Eukaryota</taxon>
        <taxon>Sar</taxon>
        <taxon>Stramenopiles</taxon>
        <taxon>Oomycota</taxon>
        <taxon>Peronosporomycetes</taxon>
        <taxon>Pythiales</taxon>
        <taxon>Pythiaceae</taxon>
        <taxon>Globisporangium</taxon>
    </lineage>
</organism>
<dbReference type="STRING" id="431595.K3WYB9"/>
<dbReference type="EMBL" id="GL376624">
    <property type="status" value="NOT_ANNOTATED_CDS"/>
    <property type="molecule type" value="Genomic_DNA"/>
</dbReference>
<evidence type="ECO:0000256" key="5">
    <source>
        <dbReference type="SAM" id="Phobius"/>
    </source>
</evidence>
<dbReference type="EnsemblProtists" id="PYU1_T009968">
    <property type="protein sequence ID" value="PYU1_T009968"/>
    <property type="gene ID" value="PYU1_G009950"/>
</dbReference>
<evidence type="ECO:0000256" key="4">
    <source>
        <dbReference type="ARBA" id="ARBA00023136"/>
    </source>
</evidence>
<feature type="transmembrane region" description="Helical" evidence="5">
    <location>
        <begin position="398"/>
        <end position="419"/>
    </location>
</feature>
<reference evidence="8" key="2">
    <citation type="submission" date="2010-04" db="EMBL/GenBank/DDBJ databases">
        <authorList>
            <person name="Buell R."/>
            <person name="Hamilton J."/>
            <person name="Hostetler J."/>
        </authorList>
    </citation>
    <scope>NUCLEOTIDE SEQUENCE [LARGE SCALE GENOMIC DNA]</scope>
    <source>
        <strain evidence="8">DAOM:BR144</strain>
    </source>
</reference>
<name>K3WYB9_GLOUD</name>
<feature type="transmembrane region" description="Helical" evidence="5">
    <location>
        <begin position="254"/>
        <end position="277"/>
    </location>
</feature>
<dbReference type="InterPro" id="IPR013057">
    <property type="entry name" value="AA_transpt_TM"/>
</dbReference>
<dbReference type="PANTHER" id="PTHR22950:SF702">
    <property type="entry name" value="AMINO ACID TRANSPORTER PROTEIN"/>
    <property type="match status" value="1"/>
</dbReference>
<keyword evidence="4 5" id="KW-0472">Membrane</keyword>
<dbReference type="OMA" id="AFHACEM"/>
<dbReference type="PANTHER" id="PTHR22950">
    <property type="entry name" value="AMINO ACID TRANSPORTER"/>
    <property type="match status" value="1"/>
</dbReference>
<feature type="domain" description="Amino acid transporter transmembrane" evidence="6">
    <location>
        <begin position="34"/>
        <end position="414"/>
    </location>
</feature>
<evidence type="ECO:0000256" key="3">
    <source>
        <dbReference type="ARBA" id="ARBA00022989"/>
    </source>
</evidence>
<dbReference type="GO" id="GO:0016020">
    <property type="term" value="C:membrane"/>
    <property type="evidence" value="ECO:0007669"/>
    <property type="project" value="UniProtKB-SubCell"/>
</dbReference>
<accession>K3WYB9</accession>
<sequence length="424" mass="45994">MALNEVSALLQHTNDEVQGAVAKAAAKAPAHGQQGSAVSSFLGLATTMMGACILTLPGTVEAVGVAPAILIFLVAGWITYQSFEMITIACDATNEFSYESLSSRLFGAMGVWAVRLLTLVLLFGSVVTYMVIAMDLFEPFLVGHLSRSAIGLVFTVVAIPLCLPETIHELRYMNLLVILCVLYILFALTVRTIENDPEFAATIKPNASSEFKSEAAAIAYALPIISLSFACQLNVPRAYDEIHDKQAMKHVHQALVGAGLVIYILFAVLGYVCFHGHPPSDILTGFRTDDTLINGARLCLGASMVLKTPMTFQPLRQAVELTFLGHDRESLPFRAAITTFFMFFAHLLSVTSKDLGVVMSFMGALAGNLLTITIPGLFLYEVGHGYLYDNSAFYNRRLALLFTFTGVVFSIVSLTYLGYNAIVN</sequence>
<evidence type="ECO:0000256" key="1">
    <source>
        <dbReference type="ARBA" id="ARBA00004141"/>
    </source>
</evidence>
<evidence type="ECO:0000313" key="8">
    <source>
        <dbReference type="Proteomes" id="UP000019132"/>
    </source>
</evidence>
<protein>
    <recommendedName>
        <fullName evidence="6">Amino acid transporter transmembrane domain-containing protein</fullName>
    </recommendedName>
</protein>
<reference evidence="8" key="1">
    <citation type="journal article" date="2010" name="Genome Biol.">
        <title>Genome sequence of the necrotrophic plant pathogen Pythium ultimum reveals original pathogenicity mechanisms and effector repertoire.</title>
        <authorList>
            <person name="Levesque C.A."/>
            <person name="Brouwer H."/>
            <person name="Cano L."/>
            <person name="Hamilton J.P."/>
            <person name="Holt C."/>
            <person name="Huitema E."/>
            <person name="Raffaele S."/>
            <person name="Robideau G.P."/>
            <person name="Thines M."/>
            <person name="Win J."/>
            <person name="Zerillo M.M."/>
            <person name="Beakes G.W."/>
            <person name="Boore J.L."/>
            <person name="Busam D."/>
            <person name="Dumas B."/>
            <person name="Ferriera S."/>
            <person name="Fuerstenberg S.I."/>
            <person name="Gachon C.M."/>
            <person name="Gaulin E."/>
            <person name="Govers F."/>
            <person name="Grenville-Briggs L."/>
            <person name="Horner N."/>
            <person name="Hostetler J."/>
            <person name="Jiang R.H."/>
            <person name="Johnson J."/>
            <person name="Krajaejun T."/>
            <person name="Lin H."/>
            <person name="Meijer H.J."/>
            <person name="Moore B."/>
            <person name="Morris P."/>
            <person name="Phuntmart V."/>
            <person name="Puiu D."/>
            <person name="Shetty J."/>
            <person name="Stajich J.E."/>
            <person name="Tripathy S."/>
            <person name="Wawra S."/>
            <person name="van West P."/>
            <person name="Whitty B.R."/>
            <person name="Coutinho P.M."/>
            <person name="Henrissat B."/>
            <person name="Martin F."/>
            <person name="Thomas P.D."/>
            <person name="Tyler B.M."/>
            <person name="De Vries R.P."/>
            <person name="Kamoun S."/>
            <person name="Yandell M."/>
            <person name="Tisserat N."/>
            <person name="Buell C.R."/>
        </authorList>
    </citation>
    <scope>NUCLEOTIDE SEQUENCE</scope>
    <source>
        <strain evidence="8">DAOM:BR144</strain>
    </source>
</reference>